<proteinExistence type="predicted"/>
<dbReference type="InterPro" id="IPR018745">
    <property type="entry name" value="MpsC"/>
</dbReference>
<evidence type="ECO:0000256" key="1">
    <source>
        <dbReference type="ARBA" id="ARBA00018672"/>
    </source>
</evidence>
<dbReference type="PANTHER" id="PTHR48111">
    <property type="entry name" value="REGULATOR OF RPOS"/>
    <property type="match status" value="1"/>
</dbReference>
<keyword evidence="3" id="KW-0902">Two-component regulatory system</keyword>
<dbReference type="KEGG" id="cace:CACET_c06710"/>
<gene>
    <name evidence="8" type="ORF">CACET_c06710</name>
</gene>
<dbReference type="OrthoDB" id="9802066at2"/>
<dbReference type="InterPro" id="IPR001789">
    <property type="entry name" value="Sig_transdc_resp-reg_receiver"/>
</dbReference>
<dbReference type="GO" id="GO:0005829">
    <property type="term" value="C:cytosol"/>
    <property type="evidence" value="ECO:0007669"/>
    <property type="project" value="TreeGrafter"/>
</dbReference>
<dbReference type="InterPro" id="IPR011006">
    <property type="entry name" value="CheY-like_superfamily"/>
</dbReference>
<dbReference type="GO" id="GO:0000156">
    <property type="term" value="F:phosphorelay response regulator activity"/>
    <property type="evidence" value="ECO:0007669"/>
    <property type="project" value="TreeGrafter"/>
</dbReference>
<dbReference type="Pfam" id="PF00072">
    <property type="entry name" value="Response_reg"/>
    <property type="match status" value="1"/>
</dbReference>
<comment type="function">
    <text evidence="7">May play the central regulatory role in sporulation. It may be an element of the effector pathway responsible for the activation of sporulation genes in response to nutritional stress. Spo0A may act in concert with spo0H (a sigma factor) to control the expression of some genes that are critical to the sporulation process.</text>
</comment>
<evidence type="ECO:0000256" key="6">
    <source>
        <dbReference type="ARBA" id="ARBA00023163"/>
    </source>
</evidence>
<reference evidence="8 9" key="1">
    <citation type="submission" date="2014-10" db="EMBL/GenBank/DDBJ databases">
        <title>Genome sequence of Clostridium aceticum DSM 1496.</title>
        <authorList>
            <person name="Poehlein A."/>
            <person name="Schiel-Bengelsdorf B."/>
            <person name="Gottschalk G."/>
            <person name="Duerre P."/>
            <person name="Daniel R."/>
        </authorList>
    </citation>
    <scope>NUCLEOTIDE SEQUENCE [LARGE SCALE GENOMIC DNA]</scope>
    <source>
        <strain evidence="8 9">DSM 1496</strain>
    </source>
</reference>
<keyword evidence="9" id="KW-1185">Reference proteome</keyword>
<dbReference type="InterPro" id="IPR039420">
    <property type="entry name" value="WalR-like"/>
</dbReference>
<dbReference type="PANTHER" id="PTHR48111:SF1">
    <property type="entry name" value="TWO-COMPONENT RESPONSE REGULATOR ORR33"/>
    <property type="match status" value="1"/>
</dbReference>
<dbReference type="PATRIC" id="fig|84022.5.peg.1417"/>
<dbReference type="GO" id="GO:0006355">
    <property type="term" value="P:regulation of DNA-templated transcription"/>
    <property type="evidence" value="ECO:0007669"/>
    <property type="project" value="TreeGrafter"/>
</dbReference>
<dbReference type="GO" id="GO:0000976">
    <property type="term" value="F:transcription cis-regulatory region binding"/>
    <property type="evidence" value="ECO:0007669"/>
    <property type="project" value="TreeGrafter"/>
</dbReference>
<keyword evidence="4" id="KW-0805">Transcription regulation</keyword>
<dbReference type="Proteomes" id="UP000035704">
    <property type="component" value="Chromosome"/>
</dbReference>
<keyword evidence="5" id="KW-0238">DNA-binding</keyword>
<keyword evidence="6" id="KW-0804">Transcription</keyword>
<evidence type="ECO:0000313" key="9">
    <source>
        <dbReference type="Proteomes" id="UP000035704"/>
    </source>
</evidence>
<evidence type="ECO:0000256" key="5">
    <source>
        <dbReference type="ARBA" id="ARBA00023125"/>
    </source>
</evidence>
<dbReference type="CDD" id="cd00156">
    <property type="entry name" value="REC"/>
    <property type="match status" value="1"/>
</dbReference>
<name>A0A0D8IH32_9CLOT</name>
<dbReference type="GO" id="GO:0032993">
    <property type="term" value="C:protein-DNA complex"/>
    <property type="evidence" value="ECO:0007669"/>
    <property type="project" value="TreeGrafter"/>
</dbReference>
<dbReference type="RefSeq" id="WP_044822986.1">
    <property type="nucleotide sequence ID" value="NZ_CP009687.1"/>
</dbReference>
<dbReference type="AlphaFoldDB" id="A0A0D8IH32"/>
<dbReference type="Pfam" id="PF10057">
    <property type="entry name" value="MpsC"/>
    <property type="match status" value="1"/>
</dbReference>
<evidence type="ECO:0000256" key="7">
    <source>
        <dbReference type="ARBA" id="ARBA00024867"/>
    </source>
</evidence>
<protein>
    <recommendedName>
        <fullName evidence="1">Stage 0 sporulation protein A homolog</fullName>
    </recommendedName>
</protein>
<evidence type="ECO:0000256" key="2">
    <source>
        <dbReference type="ARBA" id="ARBA00022553"/>
    </source>
</evidence>
<dbReference type="PROSITE" id="PS50110">
    <property type="entry name" value="RESPONSE_REGULATORY"/>
    <property type="match status" value="1"/>
</dbReference>
<evidence type="ECO:0000313" key="8">
    <source>
        <dbReference type="EMBL" id="AKL94181.1"/>
    </source>
</evidence>
<keyword evidence="2" id="KW-0597">Phosphoprotein</keyword>
<organism evidence="8 9">
    <name type="scientific">Clostridium aceticum</name>
    <dbReference type="NCBI Taxonomy" id="84022"/>
    <lineage>
        <taxon>Bacteria</taxon>
        <taxon>Bacillati</taxon>
        <taxon>Bacillota</taxon>
        <taxon>Clostridia</taxon>
        <taxon>Eubacteriales</taxon>
        <taxon>Clostridiaceae</taxon>
        <taxon>Clostridium</taxon>
    </lineage>
</organism>
<sequence>MEEINALSQIKVLYVEDEAITRNQVYRFLKKRVGKVIAAENGEDGINKFLEFQPDIIITDLIMPDINGIEMMKKLRTDGFRCPFIITSALSDTKTILETVDLKIEKYLIKPIDADVLMNNLTEIATEILEKRGNLLVINHDLILTEDMKTQLELEIRNLYSKYLKKVTGKGAQLINVFIKGKEIEIVLKETLTVLEESFLAIGQHYKNVEFLRKAIYENTISEVEQQISVLIKRKVTIKKIDVYPKERFERILFQVL</sequence>
<dbReference type="STRING" id="84022.CACET_c06710"/>
<evidence type="ECO:0000256" key="3">
    <source>
        <dbReference type="ARBA" id="ARBA00023012"/>
    </source>
</evidence>
<dbReference type="SUPFAM" id="SSF52172">
    <property type="entry name" value="CheY-like"/>
    <property type="match status" value="1"/>
</dbReference>
<evidence type="ECO:0000256" key="4">
    <source>
        <dbReference type="ARBA" id="ARBA00023015"/>
    </source>
</evidence>
<accession>A0A0D8IH32</accession>
<dbReference type="EMBL" id="CP009687">
    <property type="protein sequence ID" value="AKL94181.1"/>
    <property type="molecule type" value="Genomic_DNA"/>
</dbReference>
<dbReference type="Gene3D" id="3.40.50.2300">
    <property type="match status" value="1"/>
</dbReference>
<dbReference type="SMART" id="SM00448">
    <property type="entry name" value="REC"/>
    <property type="match status" value="1"/>
</dbReference>